<feature type="region of interest" description="Disordered" evidence="1">
    <location>
        <begin position="88"/>
        <end position="122"/>
    </location>
</feature>
<accession>A0A1L3KF53</accession>
<proteinExistence type="predicted"/>
<evidence type="ECO:0000313" key="2">
    <source>
        <dbReference type="EMBL" id="APG75977.1"/>
    </source>
</evidence>
<organism evidence="2">
    <name type="scientific">Hubei toti-like virus 6</name>
    <dbReference type="NCBI Taxonomy" id="1923317"/>
    <lineage>
        <taxon>Viruses</taxon>
        <taxon>Riboviria</taxon>
    </lineage>
</organism>
<name>A0A1L3KF53_9VIRU</name>
<feature type="compositionally biased region" description="Low complexity" evidence="1">
    <location>
        <begin position="157"/>
        <end position="168"/>
    </location>
</feature>
<reference evidence="2" key="1">
    <citation type="journal article" date="2016" name="Nature">
        <title>Redefining the invertebrate RNA virosphere.</title>
        <authorList>
            <person name="Shi M."/>
            <person name="Lin X.D."/>
            <person name="Tian J.H."/>
            <person name="Chen L.J."/>
            <person name="Chen X."/>
            <person name="Li C.X."/>
            <person name="Qin X.C."/>
            <person name="Li J."/>
            <person name="Cao J.P."/>
            <person name="Eden J.S."/>
            <person name="Buchmann J."/>
            <person name="Wang W."/>
            <person name="Xu J."/>
            <person name="Holmes E.C."/>
            <person name="Zhang Y.Z."/>
        </authorList>
    </citation>
    <scope>NUCLEOTIDE SEQUENCE</scope>
    <source>
        <strain evidence="2">Arthropodmix282</strain>
    </source>
</reference>
<feature type="compositionally biased region" description="Basic and acidic residues" evidence="1">
    <location>
        <begin position="98"/>
        <end position="120"/>
    </location>
</feature>
<feature type="region of interest" description="Disordered" evidence="1">
    <location>
        <begin position="139"/>
        <end position="211"/>
    </location>
</feature>
<dbReference type="EMBL" id="KX882940">
    <property type="protein sequence ID" value="APG75977.1"/>
    <property type="molecule type" value="Genomic_RNA"/>
</dbReference>
<protein>
    <submittedName>
        <fullName evidence="2">Uncharacterized protein</fullName>
    </submittedName>
</protein>
<feature type="compositionally biased region" description="Polar residues" evidence="1">
    <location>
        <begin position="169"/>
        <end position="182"/>
    </location>
</feature>
<evidence type="ECO:0000256" key="1">
    <source>
        <dbReference type="SAM" id="MobiDB-lite"/>
    </source>
</evidence>
<sequence>MAGLIAACAPYLPGGDTKYCVHKKAHTYFFLAADNLAYCAALTNEELKELVGNPYAKHDQWENVGTLDSNQYMELIINWSCMMDSARSDSSVSAEEEQQAREPSEGESDRPPKHTEKTTDIKTVVNSIEALIEKEVKSYSKDSEQDFPVEGFTGSARSPLLSRSSPEEQNTGMHSPKLTTKVCTAEKWGDLQSEPSHKSSVSSPQLDPHTEETVGAVPATTILPSTQFVPTQYNPVADVKSSLEEALFER</sequence>